<evidence type="ECO:0000256" key="1">
    <source>
        <dbReference type="ARBA" id="ARBA00022679"/>
    </source>
</evidence>
<dbReference type="Pfam" id="PF17917">
    <property type="entry name" value="RT_RNaseH"/>
    <property type="match status" value="1"/>
</dbReference>
<evidence type="ECO:0000259" key="7">
    <source>
        <dbReference type="Pfam" id="PF17917"/>
    </source>
</evidence>
<evidence type="ECO:0000256" key="3">
    <source>
        <dbReference type="ARBA" id="ARBA00022722"/>
    </source>
</evidence>
<keyword evidence="5" id="KW-0378">Hydrolase</keyword>
<evidence type="ECO:0000313" key="8">
    <source>
        <dbReference type="EMBL" id="VDI69990.1"/>
    </source>
</evidence>
<keyword evidence="6" id="KW-0695">RNA-directed DNA polymerase</keyword>
<feature type="domain" description="Reverse transcriptase RNase H-like" evidence="7">
    <location>
        <begin position="149"/>
        <end position="209"/>
    </location>
</feature>
<evidence type="ECO:0000256" key="6">
    <source>
        <dbReference type="ARBA" id="ARBA00022918"/>
    </source>
</evidence>
<dbReference type="GO" id="GO:0016787">
    <property type="term" value="F:hydrolase activity"/>
    <property type="evidence" value="ECO:0007669"/>
    <property type="project" value="UniProtKB-KW"/>
</dbReference>
<keyword evidence="1" id="KW-0808">Transferase</keyword>
<evidence type="ECO:0000313" key="9">
    <source>
        <dbReference type="Proteomes" id="UP000596742"/>
    </source>
</evidence>
<dbReference type="GO" id="GO:0004519">
    <property type="term" value="F:endonuclease activity"/>
    <property type="evidence" value="ECO:0007669"/>
    <property type="project" value="UniProtKB-KW"/>
</dbReference>
<dbReference type="InterPro" id="IPR041373">
    <property type="entry name" value="RT_RNaseH"/>
</dbReference>
<sequence length="380" mass="43486">MPNILTKADSRVPIILNNLTDKSISLKKNRFIGTAMEICGVIDEEGVIMRTEISKRSQQPSSQKSAAPVLVLRRLGRSGTVLITELNSIIEKTIPIPEIETCIDTLRCTCQLSYISNIRSKGKSSRYRCLQPTIAPDSLQVIGGKEYEYFASRVLAPAQRKYCTQERTVSDCNLQTIQEYLLGQQFIIRTDHNSLTWLLRFKMIEELARFGFNIKSRSEQETQGSLAGTLCSNQSIVPVLYEITSRKKEMVIHHDRIKQCDDEIVHLDKETSKPSVWSVCSEGNMDSRKEENELLMTGIMSEEELDYEEEENQDHLTEPKRQIAIRGEATNVRLRHRECDICFHTFTNPRRHTIQTHLPWYVAPETACWICGTQEQTAIS</sequence>
<keyword evidence="2" id="KW-0548">Nucleotidyltransferase</keyword>
<keyword evidence="9" id="KW-1185">Reference proteome</keyword>
<evidence type="ECO:0000256" key="4">
    <source>
        <dbReference type="ARBA" id="ARBA00022759"/>
    </source>
</evidence>
<comment type="caution">
    <text evidence="8">The sequence shown here is derived from an EMBL/GenBank/DDBJ whole genome shotgun (WGS) entry which is preliminary data.</text>
</comment>
<keyword evidence="4" id="KW-0255">Endonuclease</keyword>
<dbReference type="GO" id="GO:0003964">
    <property type="term" value="F:RNA-directed DNA polymerase activity"/>
    <property type="evidence" value="ECO:0007669"/>
    <property type="project" value="UniProtKB-KW"/>
</dbReference>
<proteinExistence type="predicted"/>
<gene>
    <name evidence="8" type="ORF">MGAL_10B059808</name>
</gene>
<keyword evidence="3" id="KW-0540">Nuclease</keyword>
<evidence type="ECO:0000256" key="2">
    <source>
        <dbReference type="ARBA" id="ARBA00022695"/>
    </source>
</evidence>
<dbReference type="EMBL" id="UYJE01009099">
    <property type="protein sequence ID" value="VDI69990.1"/>
    <property type="molecule type" value="Genomic_DNA"/>
</dbReference>
<dbReference type="Proteomes" id="UP000596742">
    <property type="component" value="Unassembled WGS sequence"/>
</dbReference>
<dbReference type="AlphaFoldDB" id="A0A8B6GWI4"/>
<organism evidence="8 9">
    <name type="scientific">Mytilus galloprovincialis</name>
    <name type="common">Mediterranean mussel</name>
    <dbReference type="NCBI Taxonomy" id="29158"/>
    <lineage>
        <taxon>Eukaryota</taxon>
        <taxon>Metazoa</taxon>
        <taxon>Spiralia</taxon>
        <taxon>Lophotrochozoa</taxon>
        <taxon>Mollusca</taxon>
        <taxon>Bivalvia</taxon>
        <taxon>Autobranchia</taxon>
        <taxon>Pteriomorphia</taxon>
        <taxon>Mytilida</taxon>
        <taxon>Mytiloidea</taxon>
        <taxon>Mytilidae</taxon>
        <taxon>Mytilinae</taxon>
        <taxon>Mytilus</taxon>
    </lineage>
</organism>
<evidence type="ECO:0000256" key="5">
    <source>
        <dbReference type="ARBA" id="ARBA00022801"/>
    </source>
</evidence>
<name>A0A8B6GWI4_MYTGA</name>
<protein>
    <recommendedName>
        <fullName evidence="7">Reverse transcriptase RNase H-like domain-containing protein</fullName>
    </recommendedName>
</protein>
<accession>A0A8B6GWI4</accession>
<reference evidence="8" key="1">
    <citation type="submission" date="2018-11" db="EMBL/GenBank/DDBJ databases">
        <authorList>
            <person name="Alioto T."/>
            <person name="Alioto T."/>
        </authorList>
    </citation>
    <scope>NUCLEOTIDE SEQUENCE</scope>
</reference>